<evidence type="ECO:0000313" key="6">
    <source>
        <dbReference type="EMBL" id="CEH11707.1"/>
    </source>
</evidence>
<dbReference type="Gene3D" id="1.10.30.10">
    <property type="entry name" value="High mobility group box domain"/>
    <property type="match status" value="1"/>
</dbReference>
<feature type="DNA-binding region" description="HMG box" evidence="3">
    <location>
        <begin position="276"/>
        <end position="345"/>
    </location>
</feature>
<evidence type="ECO:0000256" key="3">
    <source>
        <dbReference type="PROSITE-ProRule" id="PRU00267"/>
    </source>
</evidence>
<dbReference type="InterPro" id="IPR009071">
    <property type="entry name" value="HMG_box_dom"/>
</dbReference>
<proteinExistence type="predicted"/>
<evidence type="ECO:0000313" key="7">
    <source>
        <dbReference type="Proteomes" id="UP000054845"/>
    </source>
</evidence>
<feature type="compositionally biased region" description="Low complexity" evidence="4">
    <location>
        <begin position="115"/>
        <end position="132"/>
    </location>
</feature>
<sequence>MSAAALDVDCPPPPPAASMSRADGKQLASVLDSVSDSLIDFSGSTTNDTSSVLCPSSVTLELAHLQASSQSFKLFDSTARPLRRSARTRRQASQASTSVEKLSKAGPRKMSNYFSHAASSSTPSGSTPCSAPISIPPAQLDPSSSALHRTPPAVTPTPMPDKGAFELHLESTAFRDALPSQASSSSAASPSRSSSSTTHAADLDHSATRHERWAGHNLNDGGAAGSKVLSRSVSSSDLGEGSSRAAAEDPASLPVSVSIPRSTAPSHARKKAADHVPRPRNAFILFRSHAHRQGLVPKELSANHSNISVIISHMWRSLPTEEREMWAKEAQREKDEHALLYPDYKFKPVYRRENVVRRSVRKEGDEEEKNLKIADHILKSHGRDGVQLGEEPNSNIIASSASERKRVRRAESRAKSRNKIAAAAASASSSLEQAHRNRALKVARRAVREVSKSPATTSSAASPADWHCASQQAWDGTQTQDYVAPALRTVRRSSSVPALADSVNWGKSTCTPAPLSTDGPVIYPASALPQHLKTGFHSYPSPPHQRSATYHEPMHLSAPLHTPMSAYSTVSASGLSSGLAGVQVSRSPQMPISPMTQVHPISASQHSPTFRSQRTDLPRPFTSAGIASAVSNATSALDLSPPTWSNFRDMLASPHVATSYGNARRPSGTGWQSSSRLVNADIGLPMR</sequence>
<dbReference type="Proteomes" id="UP000054845">
    <property type="component" value="Unassembled WGS sequence"/>
</dbReference>
<keyword evidence="7" id="KW-1185">Reference proteome</keyword>
<dbReference type="PANTHER" id="PTHR45789">
    <property type="entry name" value="FI18025P1"/>
    <property type="match status" value="1"/>
</dbReference>
<feature type="region of interest" description="Disordered" evidence="4">
    <location>
        <begin position="383"/>
        <end position="467"/>
    </location>
</feature>
<feature type="compositionally biased region" description="Low complexity" evidence="4">
    <location>
        <begin position="226"/>
        <end position="244"/>
    </location>
</feature>
<name>A0A0P1B743_9BASI</name>
<feature type="compositionally biased region" description="Low complexity" evidence="4">
    <location>
        <begin position="421"/>
        <end position="430"/>
    </location>
</feature>
<reference evidence="7" key="1">
    <citation type="submission" date="2014-09" db="EMBL/GenBank/DDBJ databases">
        <authorList>
            <person name="Sharma Rahul"/>
            <person name="Thines Marco"/>
        </authorList>
    </citation>
    <scope>NUCLEOTIDE SEQUENCE [LARGE SCALE GENOMIC DNA]</scope>
</reference>
<accession>A0A0P1B743</accession>
<protein>
    <submittedName>
        <fullName evidence="6">HMG-box transcription factor</fullName>
    </submittedName>
</protein>
<dbReference type="STRING" id="401625.A0A0P1B743"/>
<dbReference type="SUPFAM" id="SSF47095">
    <property type="entry name" value="HMG-box"/>
    <property type="match status" value="1"/>
</dbReference>
<feature type="region of interest" description="Disordered" evidence="4">
    <location>
        <begin position="178"/>
        <end position="276"/>
    </location>
</feature>
<feature type="compositionally biased region" description="Basic residues" evidence="4">
    <location>
        <begin position="436"/>
        <end position="445"/>
    </location>
</feature>
<dbReference type="GO" id="GO:0000978">
    <property type="term" value="F:RNA polymerase II cis-regulatory region sequence-specific DNA binding"/>
    <property type="evidence" value="ECO:0007669"/>
    <property type="project" value="TreeGrafter"/>
</dbReference>
<keyword evidence="1 3" id="KW-0238">DNA-binding</keyword>
<dbReference type="OrthoDB" id="6247875at2759"/>
<evidence type="ECO:0000256" key="4">
    <source>
        <dbReference type="SAM" id="MobiDB-lite"/>
    </source>
</evidence>
<feature type="region of interest" description="Disordered" evidence="4">
    <location>
        <begin position="1"/>
        <end position="24"/>
    </location>
</feature>
<dbReference type="GO" id="GO:0000981">
    <property type="term" value="F:DNA-binding transcription factor activity, RNA polymerase II-specific"/>
    <property type="evidence" value="ECO:0007669"/>
    <property type="project" value="TreeGrafter"/>
</dbReference>
<dbReference type="SMART" id="SM00398">
    <property type="entry name" value="HMG"/>
    <property type="match status" value="1"/>
</dbReference>
<evidence type="ECO:0000256" key="2">
    <source>
        <dbReference type="ARBA" id="ARBA00023242"/>
    </source>
</evidence>
<dbReference type="CDD" id="cd01389">
    <property type="entry name" value="HMG-box_ROX1-like"/>
    <property type="match status" value="1"/>
</dbReference>
<dbReference type="EMBL" id="CCYA01000065">
    <property type="protein sequence ID" value="CEH11707.1"/>
    <property type="molecule type" value="Genomic_DNA"/>
</dbReference>
<feature type="domain" description="HMG box" evidence="5">
    <location>
        <begin position="276"/>
        <end position="345"/>
    </location>
</feature>
<feature type="compositionally biased region" description="Low complexity" evidence="4">
    <location>
        <begin position="180"/>
        <end position="196"/>
    </location>
</feature>
<dbReference type="InterPro" id="IPR036910">
    <property type="entry name" value="HMG_box_dom_sf"/>
</dbReference>
<feature type="compositionally biased region" description="Polar residues" evidence="4">
    <location>
        <begin position="392"/>
        <end position="401"/>
    </location>
</feature>
<dbReference type="PANTHER" id="PTHR45789:SF2">
    <property type="entry name" value="FI18025P1"/>
    <property type="match status" value="1"/>
</dbReference>
<organism evidence="6 7">
    <name type="scientific">Ceraceosorus bombacis</name>
    <dbReference type="NCBI Taxonomy" id="401625"/>
    <lineage>
        <taxon>Eukaryota</taxon>
        <taxon>Fungi</taxon>
        <taxon>Dikarya</taxon>
        <taxon>Basidiomycota</taxon>
        <taxon>Ustilaginomycotina</taxon>
        <taxon>Exobasidiomycetes</taxon>
        <taxon>Ceraceosorales</taxon>
        <taxon>Ceraceosoraceae</taxon>
        <taxon>Ceraceosorus</taxon>
    </lineage>
</organism>
<dbReference type="PROSITE" id="PS50118">
    <property type="entry name" value="HMG_BOX_2"/>
    <property type="match status" value="1"/>
</dbReference>
<evidence type="ECO:0000259" key="5">
    <source>
        <dbReference type="PROSITE" id="PS50118"/>
    </source>
</evidence>
<feature type="compositionally biased region" description="Low complexity" evidence="4">
    <location>
        <begin position="453"/>
        <end position="464"/>
    </location>
</feature>
<feature type="region of interest" description="Disordered" evidence="4">
    <location>
        <begin position="82"/>
        <end position="163"/>
    </location>
</feature>
<dbReference type="AlphaFoldDB" id="A0A0P1B743"/>
<evidence type="ECO:0000256" key="1">
    <source>
        <dbReference type="ARBA" id="ARBA00023125"/>
    </source>
</evidence>
<feature type="compositionally biased region" description="Basic and acidic residues" evidence="4">
    <location>
        <begin position="201"/>
        <end position="214"/>
    </location>
</feature>
<keyword evidence="2 3" id="KW-0539">Nucleus</keyword>
<dbReference type="GO" id="GO:0005634">
    <property type="term" value="C:nucleus"/>
    <property type="evidence" value="ECO:0007669"/>
    <property type="project" value="UniProtKB-UniRule"/>
</dbReference>
<dbReference type="InterPro" id="IPR051356">
    <property type="entry name" value="SOX/SOX-like_TF"/>
</dbReference>
<dbReference type="Pfam" id="PF00505">
    <property type="entry name" value="HMG_box"/>
    <property type="match status" value="1"/>
</dbReference>